<name>A0A2C6KWN5_9APIC</name>
<dbReference type="AlphaFoldDB" id="A0A2C6KWN5"/>
<keyword evidence="1" id="KW-0812">Transmembrane</keyword>
<proteinExistence type="predicted"/>
<accession>A0A2C6KWN5</accession>
<dbReference type="Proteomes" id="UP000221165">
    <property type="component" value="Unassembled WGS sequence"/>
</dbReference>
<keyword evidence="1" id="KW-0472">Membrane</keyword>
<feature type="transmembrane region" description="Helical" evidence="1">
    <location>
        <begin position="12"/>
        <end position="29"/>
    </location>
</feature>
<keyword evidence="1" id="KW-1133">Transmembrane helix</keyword>
<evidence type="ECO:0008006" key="4">
    <source>
        <dbReference type="Google" id="ProtNLM"/>
    </source>
</evidence>
<dbReference type="EMBL" id="MIGC01002749">
    <property type="protein sequence ID" value="PHJ20462.1"/>
    <property type="molecule type" value="Genomic_DNA"/>
</dbReference>
<organism evidence="2 3">
    <name type="scientific">Cystoisospora suis</name>
    <dbReference type="NCBI Taxonomy" id="483139"/>
    <lineage>
        <taxon>Eukaryota</taxon>
        <taxon>Sar</taxon>
        <taxon>Alveolata</taxon>
        <taxon>Apicomplexa</taxon>
        <taxon>Conoidasida</taxon>
        <taxon>Coccidia</taxon>
        <taxon>Eucoccidiorida</taxon>
        <taxon>Eimeriorina</taxon>
        <taxon>Sarcocystidae</taxon>
        <taxon>Cystoisospora</taxon>
    </lineage>
</organism>
<dbReference type="GeneID" id="94429085"/>
<comment type="caution">
    <text evidence="2">The sequence shown here is derived from an EMBL/GenBank/DDBJ whole genome shotgun (WGS) entry which is preliminary data.</text>
</comment>
<dbReference type="RefSeq" id="XP_067922150.1">
    <property type="nucleotide sequence ID" value="XM_068065874.1"/>
</dbReference>
<dbReference type="VEuPathDB" id="ToxoDB:CSUI_005704"/>
<keyword evidence="3" id="KW-1185">Reference proteome</keyword>
<evidence type="ECO:0000256" key="1">
    <source>
        <dbReference type="SAM" id="Phobius"/>
    </source>
</evidence>
<protein>
    <recommendedName>
        <fullName evidence="4">Transmembrane protein</fullName>
    </recommendedName>
</protein>
<evidence type="ECO:0000313" key="2">
    <source>
        <dbReference type="EMBL" id="PHJ20462.1"/>
    </source>
</evidence>
<sequence>MHKEEKFIQHYEFILLPLFLFFLVLFHLFRPPLLFLSSHSFIFPSSICRYLCIYLHLSIYPPPGCLSIYLSTVY</sequence>
<evidence type="ECO:0000313" key="3">
    <source>
        <dbReference type="Proteomes" id="UP000221165"/>
    </source>
</evidence>
<reference evidence="2 3" key="1">
    <citation type="journal article" date="2017" name="Int. J. Parasitol.">
        <title>The genome of the protozoan parasite Cystoisospora suis and a reverse vaccinology approach to identify vaccine candidates.</title>
        <authorList>
            <person name="Palmieri N."/>
            <person name="Shrestha A."/>
            <person name="Ruttkowski B."/>
            <person name="Beck T."/>
            <person name="Vogl C."/>
            <person name="Tomley F."/>
            <person name="Blake D.P."/>
            <person name="Joachim A."/>
        </authorList>
    </citation>
    <scope>NUCLEOTIDE SEQUENCE [LARGE SCALE GENOMIC DNA]</scope>
    <source>
        <strain evidence="2 3">Wien I</strain>
    </source>
</reference>
<gene>
    <name evidence="2" type="ORF">CSUI_005704</name>
</gene>